<sequence length="296" mass="34992">MQCEKKTISGNLLEADFYPVWENGNKMPTRPRGTKPSSEAQKKYNNNIAIKNAVRMINANFANGDFLMVLTYNQNFAPRDFDGAARDLSNYTRRVRTRIASEIKRIEKQLKADPNNKELKKQLKRLKRPFKWYCTIEEVTYKTGNKCGQKNYHMHLFMTGSIDRDTAEEIWHKGMRVNALRFQPENFGPEAAARYISKDPQGRKRFRHSKNLTKPTTKKKVGSVTPRTVELMAKQRIDDREYWERRYKGYRFLRCFARFNKYNGHWYVTAVMYKADKDSILPDWKIEGDDWMTESP</sequence>
<evidence type="ECO:0000313" key="1">
    <source>
        <dbReference type="EMBL" id="DAD70381.1"/>
    </source>
</evidence>
<reference evidence="1" key="1">
    <citation type="journal article" date="2021" name="Proc. Natl. Acad. Sci. U.S.A.">
        <title>A Catalog of Tens of Thousands of Viruses from Human Metagenomes Reveals Hidden Associations with Chronic Diseases.</title>
        <authorList>
            <person name="Tisza M.J."/>
            <person name="Buck C.B."/>
        </authorList>
    </citation>
    <scope>NUCLEOTIDE SEQUENCE</scope>
    <source>
        <strain evidence="1">CtomJ2</strain>
    </source>
</reference>
<dbReference type="EMBL" id="BK015864">
    <property type="protein sequence ID" value="DAD70381.1"/>
    <property type="molecule type" value="Genomic_DNA"/>
</dbReference>
<name>A0A8S5LJU9_9CAUD</name>
<organism evidence="1">
    <name type="scientific">Siphoviridae sp. ctomJ2</name>
    <dbReference type="NCBI Taxonomy" id="2827593"/>
    <lineage>
        <taxon>Viruses</taxon>
        <taxon>Duplodnaviria</taxon>
        <taxon>Heunggongvirae</taxon>
        <taxon>Uroviricota</taxon>
        <taxon>Caudoviricetes</taxon>
    </lineage>
</organism>
<protein>
    <submittedName>
        <fullName evidence="1">Uncharacterized protein</fullName>
    </submittedName>
</protein>
<accession>A0A8S5LJU9</accession>
<proteinExistence type="predicted"/>